<keyword evidence="4" id="KW-1185">Reference proteome</keyword>
<gene>
    <name evidence="3" type="ordered locus">Saro_3315</name>
</gene>
<sequence>MNDRNDWNGNDRWRDEERGDHGRSAHGYPGSRYTGSGYPGTTYGGPASSYRDDPDGFERDQWGRSGTSGAVTPRNDPRSGRSGSEMRGDRRTHDWEVGDRHYTGQGRPQWRDTAGGYGAASSPDWFTGEDYGGGTRAWSGSRQPGLSYGPGGYPASAGYSGRGSYGYDDGRGFMDRAVDEVRSWFGDDEAAQRREEDHRGRGPSDYTRSDERIREDVNDRLTDNPRLDARNVSVMVTEGEVTLSGTVGNREDKRRAEDCADAVSGVKHVQNNLRVRSGSNLEGQGGTLGWGGGDSSVTPTA</sequence>
<dbReference type="RefSeq" id="WP_011446952.1">
    <property type="nucleotide sequence ID" value="NC_007794.1"/>
</dbReference>
<dbReference type="InterPro" id="IPR014004">
    <property type="entry name" value="Transpt-assoc_nodulatn_dom_bac"/>
</dbReference>
<dbReference type="NCBIfam" id="NF033157">
    <property type="entry name" value="SWFGD_domain"/>
    <property type="match status" value="1"/>
</dbReference>
<dbReference type="KEGG" id="nar:Saro_3315"/>
<dbReference type="PROSITE" id="PS50914">
    <property type="entry name" value="BON"/>
    <property type="match status" value="1"/>
</dbReference>
<organism evidence="3 4">
    <name type="scientific">Novosphingobium aromaticivorans (strain ATCC 700278 / DSM 12444 / CCUG 56034 / CIP 105152 / NBRC 16084 / F199)</name>
    <dbReference type="NCBI Taxonomy" id="279238"/>
    <lineage>
        <taxon>Bacteria</taxon>
        <taxon>Pseudomonadati</taxon>
        <taxon>Pseudomonadota</taxon>
        <taxon>Alphaproteobacteria</taxon>
        <taxon>Sphingomonadales</taxon>
        <taxon>Sphingomonadaceae</taxon>
        <taxon>Novosphingobium</taxon>
    </lineage>
</organism>
<feature type="compositionally biased region" description="Basic and acidic residues" evidence="1">
    <location>
        <begin position="50"/>
        <end position="62"/>
    </location>
</feature>
<accession>Q2G323</accession>
<dbReference type="PANTHER" id="PTHR34606">
    <property type="entry name" value="BON DOMAIN-CONTAINING PROTEIN"/>
    <property type="match status" value="1"/>
</dbReference>
<evidence type="ECO:0000313" key="4">
    <source>
        <dbReference type="Proteomes" id="UP000009134"/>
    </source>
</evidence>
<dbReference type="Pfam" id="PF04972">
    <property type="entry name" value="BON"/>
    <property type="match status" value="1"/>
</dbReference>
<feature type="compositionally biased region" description="Basic and acidic residues" evidence="1">
    <location>
        <begin position="1"/>
        <end position="23"/>
    </location>
</feature>
<feature type="region of interest" description="Disordered" evidence="1">
    <location>
        <begin position="277"/>
        <end position="301"/>
    </location>
</feature>
<feature type="region of interest" description="Disordered" evidence="1">
    <location>
        <begin position="1"/>
        <end position="118"/>
    </location>
</feature>
<dbReference type="HOGENOM" id="CLU_923885_0_0_5"/>
<feature type="compositionally biased region" description="Basic and acidic residues" evidence="1">
    <location>
        <begin position="75"/>
        <end position="102"/>
    </location>
</feature>
<dbReference type="InterPro" id="IPR051686">
    <property type="entry name" value="Lipoprotein_DolP"/>
</dbReference>
<evidence type="ECO:0000256" key="1">
    <source>
        <dbReference type="SAM" id="MobiDB-lite"/>
    </source>
</evidence>
<dbReference type="InterPro" id="IPR007055">
    <property type="entry name" value="BON_dom"/>
</dbReference>
<dbReference type="Proteomes" id="UP000009134">
    <property type="component" value="Chromosome"/>
</dbReference>
<evidence type="ECO:0000259" key="2">
    <source>
        <dbReference type="PROSITE" id="PS50914"/>
    </source>
</evidence>
<dbReference type="eggNOG" id="COG2823">
    <property type="taxonomic scope" value="Bacteria"/>
</dbReference>
<dbReference type="AlphaFoldDB" id="Q2G323"/>
<feature type="compositionally biased region" description="Basic and acidic residues" evidence="1">
    <location>
        <begin position="190"/>
        <end position="228"/>
    </location>
</feature>
<dbReference type="InterPro" id="IPR047800">
    <property type="entry name" value="SWFGD_dom"/>
</dbReference>
<proteinExistence type="predicted"/>
<feature type="region of interest" description="Disordered" evidence="1">
    <location>
        <begin position="186"/>
        <end position="228"/>
    </location>
</feature>
<dbReference type="EMBL" id="CP000248">
    <property type="protein sequence ID" value="ABD27750.1"/>
    <property type="molecule type" value="Genomic_DNA"/>
</dbReference>
<protein>
    <submittedName>
        <fullName evidence="3">Transport-associated protein</fullName>
    </submittedName>
</protein>
<feature type="compositionally biased region" description="Gly residues" evidence="1">
    <location>
        <begin position="283"/>
        <end position="294"/>
    </location>
</feature>
<feature type="domain" description="BON" evidence="2">
    <location>
        <begin position="209"/>
        <end position="277"/>
    </location>
</feature>
<dbReference type="SMART" id="SM00749">
    <property type="entry name" value="BON"/>
    <property type="match status" value="1"/>
</dbReference>
<evidence type="ECO:0000313" key="3">
    <source>
        <dbReference type="EMBL" id="ABD27750.1"/>
    </source>
</evidence>
<name>Q2G323_NOVAD</name>
<dbReference type="Gene3D" id="3.30.1340.30">
    <property type="match status" value="1"/>
</dbReference>
<reference evidence="4" key="1">
    <citation type="submission" date="2006-01" db="EMBL/GenBank/DDBJ databases">
        <title>Complete sequence of Novosphingobium aromaticivorans DSM 12444.</title>
        <authorList>
            <consortium name="US DOE Joint Genome Institute"/>
            <person name="Copeland A."/>
            <person name="Lucas S."/>
            <person name="Lapidus A."/>
            <person name="Barry K."/>
            <person name="Detter J.C."/>
            <person name="Glavina T."/>
            <person name="Hammon N."/>
            <person name="Israni S."/>
            <person name="Pitluck S."/>
            <person name="Chain P."/>
            <person name="Malfatti S."/>
            <person name="Shin M."/>
            <person name="Vergez L."/>
            <person name="Schmutz J."/>
            <person name="Larimer F."/>
            <person name="Land M."/>
            <person name="Kyrpides N."/>
            <person name="Ivanova N."/>
            <person name="Fredrickson J."/>
            <person name="Balkwill D."/>
            <person name="Romine M.F."/>
            <person name="Richardson P."/>
        </authorList>
    </citation>
    <scope>NUCLEOTIDE SEQUENCE [LARGE SCALE GENOMIC DNA]</scope>
    <source>
        <strain evidence="4">ATCC 700278 / DSM 12444 / CCUG 56034 / CIP 105152 / NBRC 16084 / F199</strain>
    </source>
</reference>
<dbReference type="PANTHER" id="PTHR34606:SF15">
    <property type="entry name" value="BON DOMAIN-CONTAINING PROTEIN"/>
    <property type="match status" value="1"/>
</dbReference>
<dbReference type="STRING" id="279238.Saro_3315"/>
<feature type="compositionally biased region" description="Low complexity" evidence="1">
    <location>
        <begin position="27"/>
        <end position="48"/>
    </location>
</feature>